<evidence type="ECO:0000313" key="3">
    <source>
        <dbReference type="Proteomes" id="UP000014680"/>
    </source>
</evidence>
<dbReference type="Proteomes" id="UP000014680">
    <property type="component" value="Unassembled WGS sequence"/>
</dbReference>
<keyword evidence="3" id="KW-1185">Reference proteome</keyword>
<proteinExistence type="predicted"/>
<accession>A0A0A1TVL5</accession>
<reference evidence="2 3" key="1">
    <citation type="submission" date="2012-10" db="EMBL/GenBank/DDBJ databases">
        <authorList>
            <person name="Zafar N."/>
            <person name="Inman J."/>
            <person name="Hall N."/>
            <person name="Lorenzi H."/>
            <person name="Caler E."/>
        </authorList>
    </citation>
    <scope>NUCLEOTIDE SEQUENCE [LARGE SCALE GENOMIC DNA]</scope>
    <source>
        <strain evidence="2 3">IP1</strain>
    </source>
</reference>
<dbReference type="RefSeq" id="XP_004183850.1">
    <property type="nucleotide sequence ID" value="XM_004183802.1"/>
</dbReference>
<dbReference type="EMBL" id="KB207112">
    <property type="protein sequence ID" value="ELP84504.1"/>
    <property type="molecule type" value="Genomic_DNA"/>
</dbReference>
<organism evidence="2 3">
    <name type="scientific">Entamoeba invadens IP1</name>
    <dbReference type="NCBI Taxonomy" id="370355"/>
    <lineage>
        <taxon>Eukaryota</taxon>
        <taxon>Amoebozoa</taxon>
        <taxon>Evosea</taxon>
        <taxon>Archamoebae</taxon>
        <taxon>Mastigamoebida</taxon>
        <taxon>Entamoebidae</taxon>
        <taxon>Entamoeba</taxon>
    </lineage>
</organism>
<dbReference type="VEuPathDB" id="AmoebaDB:EIN_169390"/>
<feature type="region of interest" description="Disordered" evidence="1">
    <location>
        <begin position="510"/>
        <end position="541"/>
    </location>
</feature>
<sequence>MTNTKEFNTILFDNNSHLLYAIFSNLIYDPDDTYCLDNANLLISHFQTFNKIENLFMWTYQNQNNTCLLSYLSSYKYHYFYDRKTHTKHSTIAQINSNEFFFSTLNTSYFAKLCFPIIKDTIKSLLQKGRLMELDASILSINPSYLDELSAKSFQTTVEILTEDVKVVMDSIRSNIKQFPDEYVGSLKKIKKANCKEKNDFFITRLILDGFARCLKNKEILRSFMTNQQTAKECDGIELLGRTLFYLNKGEDLLFLKEVEKRLGTVVGVDDVLDKTDFSEILQIFKNERERDRESGMGSNLTFLLRCHFITLKKCLSPEVKERVLTSLGDLTFASADESSLQFLFRKLEKVFGDYVSFFEKVNEEKIGKVAEYRNQQDKIEVFKTLYANKKETNRQLAERLNALRQEKGMKSTNVTIPEQKKIMVEKKLNMNINLTINPPKNISVKINDTEPFTDRPDIHKKKRKASFAERPFGVPKEDKNTDLEIALKKDRKRRLSLVDLFTKRQSRDDLDKCLKEEGKKEKKEKEEKNQSQDDKKKKKK</sequence>
<evidence type="ECO:0000256" key="1">
    <source>
        <dbReference type="SAM" id="MobiDB-lite"/>
    </source>
</evidence>
<dbReference type="KEGG" id="eiv:EIN_169390"/>
<name>A0A0A1TVL5_ENTIV</name>
<protein>
    <submittedName>
        <fullName evidence="2">Uncharacterized protein</fullName>
    </submittedName>
</protein>
<feature type="region of interest" description="Disordered" evidence="1">
    <location>
        <begin position="448"/>
        <end position="477"/>
    </location>
</feature>
<gene>
    <name evidence="2" type="ORF">EIN_169390</name>
</gene>
<dbReference type="GeneID" id="14883472"/>
<dbReference type="AlphaFoldDB" id="A0A0A1TVL5"/>
<evidence type="ECO:0000313" key="2">
    <source>
        <dbReference type="EMBL" id="ELP84504.1"/>
    </source>
</evidence>